<dbReference type="SUPFAM" id="SSF69304">
    <property type="entry name" value="Tricorn protease N-terminal domain"/>
    <property type="match status" value="1"/>
</dbReference>
<dbReference type="AlphaFoldDB" id="X0XQK2"/>
<dbReference type="PANTHER" id="PTHR36842">
    <property type="entry name" value="PROTEIN TOLB HOMOLOG"/>
    <property type="match status" value="1"/>
</dbReference>
<dbReference type="SUPFAM" id="SSF49265">
    <property type="entry name" value="Fibronectin type III"/>
    <property type="match status" value="1"/>
</dbReference>
<evidence type="ECO:0000313" key="1">
    <source>
        <dbReference type="EMBL" id="GAG38938.1"/>
    </source>
</evidence>
<feature type="non-terminal residue" evidence="1">
    <location>
        <position position="239"/>
    </location>
</feature>
<accession>X0XQK2</accession>
<name>X0XQK2_9ZZZZ</name>
<dbReference type="EMBL" id="BARS01049989">
    <property type="protein sequence ID" value="GAG38938.1"/>
    <property type="molecule type" value="Genomic_DNA"/>
</dbReference>
<dbReference type="InterPro" id="IPR036116">
    <property type="entry name" value="FN3_sf"/>
</dbReference>
<dbReference type="InterPro" id="IPR011042">
    <property type="entry name" value="6-blade_b-propeller_TolB-like"/>
</dbReference>
<sequence length="239" mass="25237">TTTQLTDNAYADYAPRISGSLVVWYGYDDASGGDAELFIYDITTGTTTWQTGNSDDDYDPQISGLYVAWHAYDGAGGGDAEIFLYDVAAGTPTQFTDGAAHDGGPQVSASRVAWHGYGPGGGELEIFLAVPDTPTDTTPPVDGAVTADTGPFTNDTSQLVFSWRWFDDPESGIAHYEMAFGNESDLQAYQPFTPVGTATTHTFLPGDFPAHFPGGVFPEATYLCSVRAVNGVGLTSPGT</sequence>
<proteinExistence type="predicted"/>
<protein>
    <recommendedName>
        <fullName evidence="2">Fibronectin type-III domain-containing protein</fullName>
    </recommendedName>
</protein>
<comment type="caution">
    <text evidence="1">The sequence shown here is derived from an EMBL/GenBank/DDBJ whole genome shotgun (WGS) entry which is preliminary data.</text>
</comment>
<organism evidence="1">
    <name type="scientific">marine sediment metagenome</name>
    <dbReference type="NCBI Taxonomy" id="412755"/>
    <lineage>
        <taxon>unclassified sequences</taxon>
        <taxon>metagenomes</taxon>
        <taxon>ecological metagenomes</taxon>
    </lineage>
</organism>
<dbReference type="Gene3D" id="2.120.10.30">
    <property type="entry name" value="TolB, C-terminal domain"/>
    <property type="match status" value="1"/>
</dbReference>
<gene>
    <name evidence="1" type="ORF">S01H1_74697</name>
</gene>
<evidence type="ECO:0008006" key="2">
    <source>
        <dbReference type="Google" id="ProtNLM"/>
    </source>
</evidence>
<dbReference type="PANTHER" id="PTHR36842:SF1">
    <property type="entry name" value="PROTEIN TOLB"/>
    <property type="match status" value="1"/>
</dbReference>
<feature type="non-terminal residue" evidence="1">
    <location>
        <position position="1"/>
    </location>
</feature>
<reference evidence="1" key="1">
    <citation type="journal article" date="2014" name="Front. Microbiol.">
        <title>High frequency of phylogenetically diverse reductive dehalogenase-homologous genes in deep subseafloor sedimentary metagenomes.</title>
        <authorList>
            <person name="Kawai M."/>
            <person name="Futagami T."/>
            <person name="Toyoda A."/>
            <person name="Takaki Y."/>
            <person name="Nishi S."/>
            <person name="Hori S."/>
            <person name="Arai W."/>
            <person name="Tsubouchi T."/>
            <person name="Morono Y."/>
            <person name="Uchiyama I."/>
            <person name="Ito T."/>
            <person name="Fujiyama A."/>
            <person name="Inagaki F."/>
            <person name="Takami H."/>
        </authorList>
    </citation>
    <scope>NUCLEOTIDE SEQUENCE</scope>
    <source>
        <strain evidence="1">Expedition CK06-06</strain>
    </source>
</reference>